<evidence type="ECO:0000259" key="8">
    <source>
        <dbReference type="PROSITE" id="PS50928"/>
    </source>
</evidence>
<dbReference type="OrthoDB" id="9794684at2"/>
<evidence type="ECO:0000256" key="6">
    <source>
        <dbReference type="ARBA" id="ARBA00023136"/>
    </source>
</evidence>
<name>A0A4P6JPE5_KTERU</name>
<keyword evidence="5 7" id="KW-1133">Transmembrane helix</keyword>
<dbReference type="Gene3D" id="1.10.3720.10">
    <property type="entry name" value="MetI-like"/>
    <property type="match status" value="1"/>
</dbReference>
<dbReference type="RefSeq" id="WP_129888208.1">
    <property type="nucleotide sequence ID" value="NZ_CP035758.1"/>
</dbReference>
<keyword evidence="4 7" id="KW-0812">Transmembrane</keyword>
<feature type="transmembrane region" description="Helical" evidence="7">
    <location>
        <begin position="38"/>
        <end position="59"/>
    </location>
</feature>
<keyword evidence="10" id="KW-1185">Reference proteome</keyword>
<feature type="transmembrane region" description="Helical" evidence="7">
    <location>
        <begin position="208"/>
        <end position="233"/>
    </location>
</feature>
<dbReference type="PROSITE" id="PS50928">
    <property type="entry name" value="ABC_TM1"/>
    <property type="match status" value="1"/>
</dbReference>
<reference evidence="9 10" key="1">
    <citation type="submission" date="2019-01" db="EMBL/GenBank/DDBJ databases">
        <title>Ktedonosporobacter rubrisoli SCAWS-G2.</title>
        <authorList>
            <person name="Huang Y."/>
            <person name="Yan B."/>
        </authorList>
    </citation>
    <scope>NUCLEOTIDE SEQUENCE [LARGE SCALE GENOMIC DNA]</scope>
    <source>
        <strain evidence="9 10">SCAWS-G2</strain>
    </source>
</reference>
<dbReference type="GO" id="GO:0055085">
    <property type="term" value="P:transmembrane transport"/>
    <property type="evidence" value="ECO:0007669"/>
    <property type="project" value="InterPro"/>
</dbReference>
<dbReference type="PANTHER" id="PTHR43744:SF6">
    <property type="entry name" value="ABC TRANSPORTER PERMEASE PROTEIN YESQ-RELATED"/>
    <property type="match status" value="1"/>
</dbReference>
<protein>
    <submittedName>
        <fullName evidence="9">Carbohydrate ABC transporter permease</fullName>
    </submittedName>
</protein>
<dbReference type="Pfam" id="PF00528">
    <property type="entry name" value="BPD_transp_1"/>
    <property type="match status" value="1"/>
</dbReference>
<comment type="subcellular location">
    <subcellularLocation>
        <location evidence="1 7">Cell membrane</location>
        <topology evidence="1 7">Multi-pass membrane protein</topology>
    </subcellularLocation>
</comment>
<gene>
    <name evidence="9" type="ORF">EPA93_14500</name>
</gene>
<feature type="transmembrane region" description="Helical" evidence="7">
    <location>
        <begin position="101"/>
        <end position="120"/>
    </location>
</feature>
<dbReference type="AlphaFoldDB" id="A0A4P6JPE5"/>
<accession>A0A4P6JPE5</accession>
<evidence type="ECO:0000313" key="9">
    <source>
        <dbReference type="EMBL" id="QBD77145.1"/>
    </source>
</evidence>
<dbReference type="InterPro" id="IPR035906">
    <property type="entry name" value="MetI-like_sf"/>
</dbReference>
<feature type="transmembrane region" description="Helical" evidence="7">
    <location>
        <begin position="132"/>
        <end position="156"/>
    </location>
</feature>
<feature type="domain" description="ABC transmembrane type-1" evidence="8">
    <location>
        <begin position="97"/>
        <end position="287"/>
    </location>
</feature>
<proteinExistence type="inferred from homology"/>
<feature type="transmembrane region" description="Helical" evidence="7">
    <location>
        <begin position="168"/>
        <end position="187"/>
    </location>
</feature>
<dbReference type="GO" id="GO:0005886">
    <property type="term" value="C:plasma membrane"/>
    <property type="evidence" value="ECO:0007669"/>
    <property type="project" value="UniProtKB-SubCell"/>
</dbReference>
<dbReference type="SUPFAM" id="SSF161098">
    <property type="entry name" value="MetI-like"/>
    <property type="match status" value="1"/>
</dbReference>
<keyword evidence="2 7" id="KW-0813">Transport</keyword>
<evidence type="ECO:0000256" key="5">
    <source>
        <dbReference type="ARBA" id="ARBA00022989"/>
    </source>
</evidence>
<evidence type="ECO:0000256" key="1">
    <source>
        <dbReference type="ARBA" id="ARBA00004651"/>
    </source>
</evidence>
<dbReference type="Proteomes" id="UP000290365">
    <property type="component" value="Chromosome"/>
</dbReference>
<evidence type="ECO:0000256" key="7">
    <source>
        <dbReference type="RuleBase" id="RU363032"/>
    </source>
</evidence>
<evidence type="ECO:0000256" key="3">
    <source>
        <dbReference type="ARBA" id="ARBA00022475"/>
    </source>
</evidence>
<dbReference type="CDD" id="cd06261">
    <property type="entry name" value="TM_PBP2"/>
    <property type="match status" value="1"/>
</dbReference>
<keyword evidence="3" id="KW-1003">Cell membrane</keyword>
<comment type="similarity">
    <text evidence="7">Belongs to the binding-protein-dependent transport system permease family.</text>
</comment>
<dbReference type="InterPro" id="IPR000515">
    <property type="entry name" value="MetI-like"/>
</dbReference>
<feature type="transmembrane region" description="Helical" evidence="7">
    <location>
        <begin position="268"/>
        <end position="292"/>
    </location>
</feature>
<dbReference type="PANTHER" id="PTHR43744">
    <property type="entry name" value="ABC TRANSPORTER PERMEASE PROTEIN MG189-RELATED-RELATED"/>
    <property type="match status" value="1"/>
</dbReference>
<keyword evidence="6 7" id="KW-0472">Membrane</keyword>
<evidence type="ECO:0000256" key="2">
    <source>
        <dbReference type="ARBA" id="ARBA00022448"/>
    </source>
</evidence>
<evidence type="ECO:0000256" key="4">
    <source>
        <dbReference type="ARBA" id="ARBA00022692"/>
    </source>
</evidence>
<dbReference type="EMBL" id="CP035758">
    <property type="protein sequence ID" value="QBD77145.1"/>
    <property type="molecule type" value="Genomic_DNA"/>
</dbReference>
<dbReference type="KEGG" id="kbs:EPA93_14500"/>
<sequence>MTQVYERQEVRLQKSVEVNDRQERPRGRFRFQAMGRHLLLIIVSLIFFMPFYWMLSAAFKDDGQIFSTPIKWWPDPIHWNSLIQVWNDPGFPYLQLLGNSIFYAGMVALGTVISCAAAAYSLARLRYPGRNVLFVLTVATLMVPSIVTFIPTYVLFKYTGLIGSYAPLIIPAFLGNGFFIFMLRQFFLTIPWELSEAAKMDGASEFRIFWQIMLPLVRPALIVVAVFSILYTWQDFFGPLIYLSDTSQYPLSLGLFAFQGQRATDWPALMMGSVLTMLPLIVIFAFAQRYFLEGITMTGMKG</sequence>
<organism evidence="9 10">
    <name type="scientific">Ktedonosporobacter rubrisoli</name>
    <dbReference type="NCBI Taxonomy" id="2509675"/>
    <lineage>
        <taxon>Bacteria</taxon>
        <taxon>Bacillati</taxon>
        <taxon>Chloroflexota</taxon>
        <taxon>Ktedonobacteria</taxon>
        <taxon>Ktedonobacterales</taxon>
        <taxon>Ktedonosporobacteraceae</taxon>
        <taxon>Ktedonosporobacter</taxon>
    </lineage>
</organism>
<evidence type="ECO:0000313" key="10">
    <source>
        <dbReference type="Proteomes" id="UP000290365"/>
    </source>
</evidence>